<proteinExistence type="predicted"/>
<dbReference type="EMBL" id="CAFBRZ010000018">
    <property type="protein sequence ID" value="CAB5147373.1"/>
    <property type="molecule type" value="Genomic_DNA"/>
</dbReference>
<evidence type="ECO:0000313" key="3">
    <source>
        <dbReference type="EMBL" id="CAB4970273.1"/>
    </source>
</evidence>
<dbReference type="EMBL" id="CAFBMU010000001">
    <property type="protein sequence ID" value="CAB4913401.1"/>
    <property type="molecule type" value="Genomic_DNA"/>
</dbReference>
<organism evidence="2">
    <name type="scientific">freshwater metagenome</name>
    <dbReference type="NCBI Taxonomy" id="449393"/>
    <lineage>
        <taxon>unclassified sequences</taxon>
        <taxon>metagenomes</taxon>
        <taxon>ecological metagenomes</taxon>
    </lineage>
</organism>
<reference evidence="2" key="1">
    <citation type="submission" date="2020-05" db="EMBL/GenBank/DDBJ databases">
        <authorList>
            <person name="Chiriac C."/>
            <person name="Salcher M."/>
            <person name="Ghai R."/>
            <person name="Kavagutti S V."/>
        </authorList>
    </citation>
    <scope>NUCLEOTIDE SEQUENCE</scope>
</reference>
<evidence type="ECO:0000313" key="1">
    <source>
        <dbReference type="EMBL" id="CAB4795999.1"/>
    </source>
</evidence>
<sequence>MLVSEYATEVINTRPYKYQTRKIFLVLIYF</sequence>
<gene>
    <name evidence="1" type="ORF">UFOPK3077_00202</name>
    <name evidence="2" type="ORF">UFOPK3667_00201</name>
    <name evidence="3" type="ORF">UFOPK3903_00353</name>
    <name evidence="4" type="ORF">UFOPK4444_00440</name>
</gene>
<dbReference type="EMBL" id="CAFAAS010000001">
    <property type="protein sequence ID" value="CAB4795999.1"/>
    <property type="molecule type" value="Genomic_DNA"/>
</dbReference>
<dbReference type="AlphaFoldDB" id="A0A6J7GXT8"/>
<protein>
    <submittedName>
        <fullName evidence="2">Unannotated protein</fullName>
    </submittedName>
</protein>
<evidence type="ECO:0000313" key="2">
    <source>
        <dbReference type="EMBL" id="CAB4913401.1"/>
    </source>
</evidence>
<name>A0A6J7GXT8_9ZZZZ</name>
<accession>A0A6J7GXT8</accession>
<dbReference type="EMBL" id="CAFBOD010000003">
    <property type="protein sequence ID" value="CAB4970273.1"/>
    <property type="molecule type" value="Genomic_DNA"/>
</dbReference>
<evidence type="ECO:0000313" key="4">
    <source>
        <dbReference type="EMBL" id="CAB5147373.1"/>
    </source>
</evidence>